<name>A0A023G6X5_AMBTT</name>
<organism evidence="1">
    <name type="scientific">Amblyomma triste</name>
    <name type="common">Neotropical tick</name>
    <dbReference type="NCBI Taxonomy" id="251400"/>
    <lineage>
        <taxon>Eukaryota</taxon>
        <taxon>Metazoa</taxon>
        <taxon>Ecdysozoa</taxon>
        <taxon>Arthropoda</taxon>
        <taxon>Chelicerata</taxon>
        <taxon>Arachnida</taxon>
        <taxon>Acari</taxon>
        <taxon>Parasitiformes</taxon>
        <taxon>Ixodida</taxon>
        <taxon>Ixodoidea</taxon>
        <taxon>Ixodidae</taxon>
        <taxon>Amblyomminae</taxon>
        <taxon>Amblyomma</taxon>
    </lineage>
</organism>
<sequence>MEVKEGTPTVLLTLVIITTLAYTEAYWPPTGLGRHADFFKFVNTRDPIWGFSLAAGTHQKPCKVDFYQNATEKETHFRRYYLGHTSVYGGERWNTLPNIGLQWHGESLRGVFQAGGIAYSQAKNVMYVYKADDKEKSGKKPETLKPMPRFLPASHQVSGLLPGYPPILIPGQPPRPFPDQSLSPESIETLLIQSDDQKCAIVSVQRGGRTKEARYPELEFRIKESAITTDMDSCFNGLLGGIRPQVKG</sequence>
<evidence type="ECO:0000313" key="1">
    <source>
        <dbReference type="EMBL" id="JAC28603.1"/>
    </source>
</evidence>
<proteinExistence type="evidence at transcript level"/>
<reference evidence="1" key="1">
    <citation type="submission" date="2014-03" db="EMBL/GenBank/DDBJ databases">
        <title>The sialotranscriptome of Amblyomma triste, Amblyomma parvum and Amblyomma cajennense ticks, uncovered by 454-based RNA-seq.</title>
        <authorList>
            <person name="Garcia G.R."/>
            <person name="Gardinassi L.G."/>
            <person name="Ribeiro J.M."/>
            <person name="Anatriello E."/>
            <person name="Ferreira B.R."/>
            <person name="Moreira H.N."/>
            <person name="Mafra C."/>
            <person name="Olegario M.M."/>
            <person name="Szabo P.J."/>
            <person name="Miranda-Santos I.K."/>
            <person name="Maruyama S.R."/>
        </authorList>
    </citation>
    <scope>NUCLEOTIDE SEQUENCE</scope>
    <source>
        <strain evidence="1">Mato Grasso do Sul</strain>
        <tissue evidence="1">Salivary glands</tissue>
    </source>
</reference>
<dbReference type="AlphaFoldDB" id="A0A023G6X5"/>
<accession>A0A023G6X5</accession>
<dbReference type="EMBL" id="GBBM01006815">
    <property type="protein sequence ID" value="JAC28603.1"/>
    <property type="molecule type" value="mRNA"/>
</dbReference>
<feature type="non-terminal residue" evidence="1">
    <location>
        <position position="248"/>
    </location>
</feature>
<protein>
    <submittedName>
        <fullName evidence="1">Putative lipocalin-3 1</fullName>
    </submittedName>
</protein>